<accession>A0A0F9NZ31</accession>
<dbReference type="InterPro" id="IPR050330">
    <property type="entry name" value="Bact_OuterMem_StrucFunc"/>
</dbReference>
<name>A0A0F9NZ31_9ZZZZ</name>
<dbReference type="AlphaFoldDB" id="A0A0F9NZ31"/>
<dbReference type="Pfam" id="PF00691">
    <property type="entry name" value="OmpA"/>
    <property type="match status" value="1"/>
</dbReference>
<dbReference type="PROSITE" id="PS51123">
    <property type="entry name" value="OMPA_2"/>
    <property type="match status" value="1"/>
</dbReference>
<feature type="domain" description="OmpA-like" evidence="2">
    <location>
        <begin position="462"/>
        <end position="582"/>
    </location>
</feature>
<feature type="compositionally biased region" description="Low complexity" evidence="1">
    <location>
        <begin position="171"/>
        <end position="198"/>
    </location>
</feature>
<dbReference type="EMBL" id="LAZR01003530">
    <property type="protein sequence ID" value="KKN17357.1"/>
    <property type="molecule type" value="Genomic_DNA"/>
</dbReference>
<protein>
    <recommendedName>
        <fullName evidence="2">OmpA-like domain-containing protein</fullName>
    </recommendedName>
</protein>
<feature type="region of interest" description="Disordered" evidence="1">
    <location>
        <begin position="168"/>
        <end position="230"/>
    </location>
</feature>
<dbReference type="InterPro" id="IPR036737">
    <property type="entry name" value="OmpA-like_sf"/>
</dbReference>
<dbReference type="SUPFAM" id="SSF103088">
    <property type="entry name" value="OmpA-like"/>
    <property type="match status" value="1"/>
</dbReference>
<feature type="region of interest" description="Disordered" evidence="1">
    <location>
        <begin position="258"/>
        <end position="291"/>
    </location>
</feature>
<sequence length="585" mass="60866">MYRVLKSTTSLTMCVALALPVGAFAQPVSDPQASAEFCIEEGTQPDFPCSLPDGTEVLDAEQLNTLREDGTVAEAFRAEAARTAGIVNAETQATAEAQALARARVAAAAAAEAAAADAQAATDKAASDAEAAVQAAAAKAAETQAAADAKAAEAQAAMDAEAQAEADREAAVAAQIEADAQARQSAEASAQSEANATAPSGQAEADPTAAQVEADLAAQQAAEQARSEQRAAEAAAAAAAAAAADSGEAKADVVTEEITAEDTRSSNQEFSTTLNSQTNATTTADAPAKEDDGMSKFEKALLLGLGAVAVGAVLNNGSKVMSNSGDRLVVQDPNGDLRVLKDDAALLRQSGDEVRRETFNDGSSRTTVVKPDGSKVVTILGRDGTVLRRINVDPQGNEFVLFDDTRAEENVVVNELPQVEHHNTLASQQDEEALRTALATQLRDNHTQRFSLRQVRDIRQVRALAPEVELDALRFATGSAAIQPEQARALAKIGSAISNAVHNDPRTVILIEGHTDAVGDAGYNLALSDRRAETVALALTEYFDVPPANLITQGYGESNLKVPTVTAEPANRRAVVRNITGLLRQ</sequence>
<evidence type="ECO:0000313" key="3">
    <source>
        <dbReference type="EMBL" id="KKN17357.1"/>
    </source>
</evidence>
<feature type="compositionally biased region" description="Low complexity" evidence="1">
    <location>
        <begin position="271"/>
        <end position="284"/>
    </location>
</feature>
<evidence type="ECO:0000256" key="1">
    <source>
        <dbReference type="SAM" id="MobiDB-lite"/>
    </source>
</evidence>
<feature type="compositionally biased region" description="Low complexity" evidence="1">
    <location>
        <begin position="209"/>
        <end position="224"/>
    </location>
</feature>
<dbReference type="PANTHER" id="PTHR30329">
    <property type="entry name" value="STATOR ELEMENT OF FLAGELLAR MOTOR COMPLEX"/>
    <property type="match status" value="1"/>
</dbReference>
<evidence type="ECO:0000259" key="2">
    <source>
        <dbReference type="PROSITE" id="PS51123"/>
    </source>
</evidence>
<dbReference type="Gene3D" id="3.30.1330.60">
    <property type="entry name" value="OmpA-like domain"/>
    <property type="match status" value="1"/>
</dbReference>
<organism evidence="3">
    <name type="scientific">marine sediment metagenome</name>
    <dbReference type="NCBI Taxonomy" id="412755"/>
    <lineage>
        <taxon>unclassified sequences</taxon>
        <taxon>metagenomes</taxon>
        <taxon>ecological metagenomes</taxon>
    </lineage>
</organism>
<dbReference type="InterPro" id="IPR006665">
    <property type="entry name" value="OmpA-like"/>
</dbReference>
<reference evidence="3" key="1">
    <citation type="journal article" date="2015" name="Nature">
        <title>Complex archaea that bridge the gap between prokaryotes and eukaryotes.</title>
        <authorList>
            <person name="Spang A."/>
            <person name="Saw J.H."/>
            <person name="Jorgensen S.L."/>
            <person name="Zaremba-Niedzwiedzka K."/>
            <person name="Martijn J."/>
            <person name="Lind A.E."/>
            <person name="van Eijk R."/>
            <person name="Schleper C."/>
            <person name="Guy L."/>
            <person name="Ettema T.J."/>
        </authorList>
    </citation>
    <scope>NUCLEOTIDE SEQUENCE</scope>
</reference>
<dbReference type="CDD" id="cd07185">
    <property type="entry name" value="OmpA_C-like"/>
    <property type="match status" value="1"/>
</dbReference>
<proteinExistence type="predicted"/>
<comment type="caution">
    <text evidence="3">The sequence shown here is derived from an EMBL/GenBank/DDBJ whole genome shotgun (WGS) entry which is preliminary data.</text>
</comment>
<dbReference type="PANTHER" id="PTHR30329:SF21">
    <property type="entry name" value="LIPOPROTEIN YIAD-RELATED"/>
    <property type="match status" value="1"/>
</dbReference>
<gene>
    <name evidence="3" type="ORF">LCGC14_0966700</name>
</gene>